<protein>
    <recommendedName>
        <fullName evidence="7">SAM domain-containing protein</fullName>
    </recommendedName>
</protein>
<keyword evidence="4" id="KW-0678">Repressor</keyword>
<dbReference type="Proteomes" id="UP000008281">
    <property type="component" value="Unassembled WGS sequence"/>
</dbReference>
<organism evidence="9">
    <name type="scientific">Caenorhabditis remanei</name>
    <name type="common">Caenorhabditis vulgaris</name>
    <dbReference type="NCBI Taxonomy" id="31234"/>
    <lineage>
        <taxon>Eukaryota</taxon>
        <taxon>Metazoa</taxon>
        <taxon>Ecdysozoa</taxon>
        <taxon>Nematoda</taxon>
        <taxon>Chromadorea</taxon>
        <taxon>Rhabditida</taxon>
        <taxon>Rhabditina</taxon>
        <taxon>Rhabditomorpha</taxon>
        <taxon>Rhabditoidea</taxon>
        <taxon>Rhabditidae</taxon>
        <taxon>Peloderinae</taxon>
        <taxon>Caenorhabditis</taxon>
    </lineage>
</organism>
<evidence type="ECO:0000259" key="7">
    <source>
        <dbReference type="SMART" id="SM00454"/>
    </source>
</evidence>
<feature type="domain" description="SAM" evidence="7">
    <location>
        <begin position="226"/>
        <end position="288"/>
    </location>
</feature>
<dbReference type="CDD" id="cd09557">
    <property type="entry name" value="SAM_Smaug"/>
    <property type="match status" value="1"/>
</dbReference>
<dbReference type="InterPro" id="IPR013761">
    <property type="entry name" value="SAM/pointed_sf"/>
</dbReference>
<feature type="compositionally biased region" description="Polar residues" evidence="6">
    <location>
        <begin position="179"/>
        <end position="198"/>
    </location>
</feature>
<dbReference type="GO" id="GO:0030371">
    <property type="term" value="F:translation repressor activity"/>
    <property type="evidence" value="ECO:0007669"/>
    <property type="project" value="InterPro"/>
</dbReference>
<dbReference type="InterPro" id="IPR037093">
    <property type="entry name" value="PHAT_dom_sf"/>
</dbReference>
<proteinExistence type="inferred from homology"/>
<evidence type="ECO:0000256" key="6">
    <source>
        <dbReference type="SAM" id="MobiDB-lite"/>
    </source>
</evidence>
<evidence type="ECO:0000313" key="9">
    <source>
        <dbReference type="Proteomes" id="UP000008281"/>
    </source>
</evidence>
<keyword evidence="3" id="KW-0963">Cytoplasm</keyword>
<dbReference type="GO" id="GO:0000932">
    <property type="term" value="C:P-body"/>
    <property type="evidence" value="ECO:0007669"/>
    <property type="project" value="TreeGrafter"/>
</dbReference>
<accession>E3LJZ5</accession>
<evidence type="ECO:0000256" key="3">
    <source>
        <dbReference type="ARBA" id="ARBA00022490"/>
    </source>
</evidence>
<gene>
    <name evidence="8" type="ORF">CRE_18759</name>
</gene>
<dbReference type="OMA" id="CEGCHHA"/>
<dbReference type="STRING" id="31234.E3LJZ5"/>
<dbReference type="GO" id="GO:0000289">
    <property type="term" value="P:nuclear-transcribed mRNA poly(A) tail shortening"/>
    <property type="evidence" value="ECO:0007669"/>
    <property type="project" value="TreeGrafter"/>
</dbReference>
<dbReference type="InParanoid" id="E3LJZ5"/>
<feature type="compositionally biased region" description="Polar residues" evidence="6">
    <location>
        <begin position="122"/>
        <end position="143"/>
    </location>
</feature>
<dbReference type="InterPro" id="IPR050897">
    <property type="entry name" value="SMAUG/VTS1_RNA-bind"/>
</dbReference>
<dbReference type="Pfam" id="PF00536">
    <property type="entry name" value="SAM_1"/>
    <property type="match status" value="1"/>
</dbReference>
<evidence type="ECO:0000256" key="5">
    <source>
        <dbReference type="ARBA" id="ARBA00022884"/>
    </source>
</evidence>
<dbReference type="InterPro" id="IPR037634">
    <property type="entry name" value="Smaug_SAM"/>
</dbReference>
<evidence type="ECO:0000313" key="8">
    <source>
        <dbReference type="EMBL" id="EFP00226.1"/>
    </source>
</evidence>
<dbReference type="GO" id="GO:0003729">
    <property type="term" value="F:mRNA binding"/>
    <property type="evidence" value="ECO:0007669"/>
    <property type="project" value="TreeGrafter"/>
</dbReference>
<dbReference type="FunCoup" id="E3LJZ5">
    <property type="interactions" value="2"/>
</dbReference>
<dbReference type="eggNOG" id="KOG3791">
    <property type="taxonomic scope" value="Eukaryota"/>
</dbReference>
<dbReference type="OrthoDB" id="2155283at2759"/>
<keyword evidence="5" id="KW-0694">RNA-binding</keyword>
<name>E3LJZ5_CAERE</name>
<evidence type="ECO:0000256" key="4">
    <source>
        <dbReference type="ARBA" id="ARBA00022491"/>
    </source>
</evidence>
<dbReference type="AlphaFoldDB" id="E3LJZ5"/>
<evidence type="ECO:0000256" key="1">
    <source>
        <dbReference type="ARBA" id="ARBA00004496"/>
    </source>
</evidence>
<feature type="region of interest" description="Disordered" evidence="6">
    <location>
        <begin position="122"/>
        <end position="150"/>
    </location>
</feature>
<dbReference type="PANTHER" id="PTHR12515">
    <property type="entry name" value="STERILE ALPHA MOTIF DOMAIN CONTAINING PROTEIN 4-RELATED"/>
    <property type="match status" value="1"/>
</dbReference>
<reference evidence="8" key="1">
    <citation type="submission" date="2007-07" db="EMBL/GenBank/DDBJ databases">
        <title>PCAP assembly of the Caenorhabditis remanei genome.</title>
        <authorList>
            <consortium name="The Caenorhabditis remanei Sequencing Consortium"/>
            <person name="Wilson R.K."/>
        </authorList>
    </citation>
    <scope>NUCLEOTIDE SEQUENCE [LARGE SCALE GENOMIC DNA]</scope>
    <source>
        <strain evidence="8">PB4641</strain>
    </source>
</reference>
<dbReference type="HOGENOM" id="CLU_409540_0_0_1"/>
<sequence>MLASVFDLLNFQLELKLSVPVFLSASYHGLLQNVDPSLMMRLTHNTSYISLSALEQQPCGSSATIFPPVSSPQHRQRRPVVPLEDQLLENMQNVTVNDYDFISLGITPVNMNPWQPNSMSFGTASTNGFTGSDTSSAPMSPISSPGPRKNYGTHGNGYHQQTQKSFYKSPTHPNHFRNNRNVNGGTSQQNGFHNGQHYQNRNGFNGNNVQHTVAPTVRTLRNTEDYKPGMRDLGYWLKKLRLHKYAPLFEDMTYRQLLNVNDEVLEKMRVTNGARKKISQSIEKLHERPELLRSLEQKMKNGSQCVRCAICSIRQLLWSPFIKYDGGNRKTSADIIDGFNVPSQMISDDNIPALVFRCIETLNNMVFPLRKGLQDLEDEYQLTMFHMFESVMKNEAFTPNQQRRAYIMKKNARNYANPEEIRRHRMGMVSSSQCEGCHHAEVVNRERLMELQDRQARQARGDPVGLSLTSCTAILDLRSSNMNGRLEYNVPPAPVSAQRIQKRPAFNGDIEDEWVGSPKITAPSSSPPDSVIFESLVLPQMKSSHFWSNVENIWGDDGNKPSTSFRFPLYRRPEEMDESSNTECPVNNEDAFTFLEMVSEKQVSPSKDLSLSDFAFPEASSKKANSTGSGCSSSESEVSIVTSPCASMTGTEDEPILYGVNQILYPSSPFE</sequence>
<comment type="subcellular location">
    <subcellularLocation>
        <location evidence="1">Cytoplasm</location>
    </subcellularLocation>
</comment>
<comment type="similarity">
    <text evidence="2">Belongs to the SMAUG family.</text>
</comment>
<dbReference type="SUPFAM" id="SSF47769">
    <property type="entry name" value="SAM/Pointed domain"/>
    <property type="match status" value="1"/>
</dbReference>
<feature type="region of interest" description="Disordered" evidence="6">
    <location>
        <begin position="170"/>
        <end position="198"/>
    </location>
</feature>
<dbReference type="InterPro" id="IPR001660">
    <property type="entry name" value="SAM"/>
</dbReference>
<evidence type="ECO:0000256" key="2">
    <source>
        <dbReference type="ARBA" id="ARBA00008232"/>
    </source>
</evidence>
<dbReference type="Gene3D" id="1.25.40.170">
    <property type="entry name" value="Smaug, PHAT domain"/>
    <property type="match status" value="1"/>
</dbReference>
<dbReference type="EMBL" id="DS268410">
    <property type="protein sequence ID" value="EFP00226.1"/>
    <property type="molecule type" value="Genomic_DNA"/>
</dbReference>
<dbReference type="SMART" id="SM00454">
    <property type="entry name" value="SAM"/>
    <property type="match status" value="1"/>
</dbReference>
<keyword evidence="9" id="KW-1185">Reference proteome</keyword>
<dbReference type="Gene3D" id="1.10.150.50">
    <property type="entry name" value="Transcription Factor, Ets-1"/>
    <property type="match status" value="1"/>
</dbReference>
<dbReference type="PANTHER" id="PTHR12515:SF5">
    <property type="entry name" value="PROTEIN SMAUG"/>
    <property type="match status" value="1"/>
</dbReference>